<dbReference type="InterPro" id="IPR036390">
    <property type="entry name" value="WH_DNA-bd_sf"/>
</dbReference>
<dbReference type="EMBL" id="FNRM01000001">
    <property type="protein sequence ID" value="SDZ98999.1"/>
    <property type="molecule type" value="Genomic_DNA"/>
</dbReference>
<keyword evidence="8" id="KW-0408">Iron</keyword>
<comment type="subunit">
    <text evidence="8">Homodimer.</text>
</comment>
<dbReference type="GO" id="GO:0008270">
    <property type="term" value="F:zinc ion binding"/>
    <property type="evidence" value="ECO:0007669"/>
    <property type="project" value="TreeGrafter"/>
</dbReference>
<dbReference type="STRING" id="152573.SAMN04488051_101255"/>
<name>A0A1H3XI20_ALKAM</name>
<dbReference type="GO" id="GO:0045892">
    <property type="term" value="P:negative regulation of DNA-templated transcription"/>
    <property type="evidence" value="ECO:0007669"/>
    <property type="project" value="TreeGrafter"/>
</dbReference>
<evidence type="ECO:0000256" key="7">
    <source>
        <dbReference type="PIRSR" id="PIRSR602481-1"/>
    </source>
</evidence>
<reference evidence="9 10" key="1">
    <citation type="submission" date="2016-10" db="EMBL/GenBank/DDBJ databases">
        <authorList>
            <person name="de Groot N.N."/>
        </authorList>
    </citation>
    <scope>NUCLEOTIDE SEQUENCE [LARGE SCALE GENOMIC DNA]</scope>
    <source>
        <strain evidence="9 10">CGMCC 1.3430</strain>
    </source>
</reference>
<dbReference type="PANTHER" id="PTHR33202">
    <property type="entry name" value="ZINC UPTAKE REGULATION PROTEIN"/>
    <property type="match status" value="1"/>
</dbReference>
<dbReference type="GO" id="GO:1900376">
    <property type="term" value="P:regulation of secondary metabolite biosynthetic process"/>
    <property type="evidence" value="ECO:0007669"/>
    <property type="project" value="TreeGrafter"/>
</dbReference>
<dbReference type="Gene3D" id="3.30.1490.190">
    <property type="match status" value="1"/>
</dbReference>
<keyword evidence="3 7" id="KW-0862">Zinc</keyword>
<dbReference type="Pfam" id="PF01475">
    <property type="entry name" value="FUR"/>
    <property type="match status" value="1"/>
</dbReference>
<keyword evidence="10" id="KW-1185">Reference proteome</keyword>
<evidence type="ECO:0000256" key="8">
    <source>
        <dbReference type="RuleBase" id="RU364037"/>
    </source>
</evidence>
<keyword evidence="4 8" id="KW-0805">Transcription regulation</keyword>
<dbReference type="Proteomes" id="UP000198773">
    <property type="component" value="Unassembled WGS sequence"/>
</dbReference>
<organism evidence="9 10">
    <name type="scientific">Alkalimonas amylolytica</name>
    <dbReference type="NCBI Taxonomy" id="152573"/>
    <lineage>
        <taxon>Bacteria</taxon>
        <taxon>Pseudomonadati</taxon>
        <taxon>Pseudomonadota</taxon>
        <taxon>Gammaproteobacteria</taxon>
        <taxon>Alkalimonas</taxon>
    </lineage>
</organism>
<accession>A0A1H3XI20</accession>
<feature type="binding site" evidence="7">
    <location>
        <position position="102"/>
    </location>
    <ligand>
        <name>Zn(2+)</name>
        <dbReference type="ChEBI" id="CHEBI:29105"/>
    </ligand>
</feature>
<dbReference type="InterPro" id="IPR002481">
    <property type="entry name" value="FUR"/>
</dbReference>
<evidence type="ECO:0000256" key="6">
    <source>
        <dbReference type="ARBA" id="ARBA00023163"/>
    </source>
</evidence>
<keyword evidence="7 8" id="KW-0479">Metal-binding</keyword>
<evidence type="ECO:0000256" key="1">
    <source>
        <dbReference type="ARBA" id="ARBA00007957"/>
    </source>
</evidence>
<evidence type="ECO:0000256" key="5">
    <source>
        <dbReference type="ARBA" id="ARBA00023125"/>
    </source>
</evidence>
<proteinExistence type="inferred from homology"/>
<evidence type="ECO:0000313" key="10">
    <source>
        <dbReference type="Proteomes" id="UP000198773"/>
    </source>
</evidence>
<dbReference type="RefSeq" id="WP_091338235.1">
    <property type="nucleotide sequence ID" value="NZ_FNRM01000001.1"/>
</dbReference>
<evidence type="ECO:0000256" key="4">
    <source>
        <dbReference type="ARBA" id="ARBA00023015"/>
    </source>
</evidence>
<protein>
    <recommendedName>
        <fullName evidence="8">Ferric uptake regulation protein</fullName>
    </recommendedName>
</protein>
<dbReference type="GO" id="GO:0005829">
    <property type="term" value="C:cytosol"/>
    <property type="evidence" value="ECO:0007669"/>
    <property type="project" value="TreeGrafter"/>
</dbReference>
<keyword evidence="6 8" id="KW-0804">Transcription</keyword>
<dbReference type="CDD" id="cd07153">
    <property type="entry name" value="Fur_like"/>
    <property type="match status" value="1"/>
</dbReference>
<dbReference type="InterPro" id="IPR043135">
    <property type="entry name" value="Fur_C"/>
</dbReference>
<evidence type="ECO:0000256" key="2">
    <source>
        <dbReference type="ARBA" id="ARBA00022491"/>
    </source>
</evidence>
<dbReference type="PANTHER" id="PTHR33202:SF6">
    <property type="entry name" value="ZINC UPTAKE REGULATION PROTEIN"/>
    <property type="match status" value="1"/>
</dbReference>
<evidence type="ECO:0000313" key="9">
    <source>
        <dbReference type="EMBL" id="SDZ98999.1"/>
    </source>
</evidence>
<feature type="binding site" evidence="7">
    <location>
        <position position="139"/>
    </location>
    <ligand>
        <name>Zn(2+)</name>
        <dbReference type="ChEBI" id="CHEBI:29105"/>
    </ligand>
</feature>
<dbReference type="SUPFAM" id="SSF46785">
    <property type="entry name" value="Winged helix' DNA-binding domain"/>
    <property type="match status" value="1"/>
</dbReference>
<dbReference type="OrthoDB" id="9801127at2"/>
<keyword evidence="8" id="KW-0963">Cytoplasm</keyword>
<evidence type="ECO:0000256" key="3">
    <source>
        <dbReference type="ARBA" id="ARBA00022833"/>
    </source>
</evidence>
<dbReference type="Gene3D" id="1.10.10.10">
    <property type="entry name" value="Winged helix-like DNA-binding domain superfamily/Winged helix DNA-binding domain"/>
    <property type="match status" value="1"/>
</dbReference>
<dbReference type="GO" id="GO:0003700">
    <property type="term" value="F:DNA-binding transcription factor activity"/>
    <property type="evidence" value="ECO:0007669"/>
    <property type="project" value="UniProtKB-UniRule"/>
</dbReference>
<keyword evidence="5 8" id="KW-0238">DNA-binding</keyword>
<sequence length="146" mass="16435">MSVEVLVDKARLVCMQKGSRFTAIREKVFRLLAKTESGVGAYELLEELKQTEPGAKPATIYRALDFLTEQGFIHKIESSNAFMLCQHFDHQHPAQLLICEQCGHVTELHSHSLDHAFTEQAAKEGFSISRQTIEAHGICNRCKANH</sequence>
<dbReference type="InterPro" id="IPR036388">
    <property type="entry name" value="WH-like_DNA-bd_sf"/>
</dbReference>
<comment type="subcellular location">
    <subcellularLocation>
        <location evidence="8">Cytoplasm</location>
    </subcellularLocation>
</comment>
<feature type="binding site" evidence="7">
    <location>
        <position position="142"/>
    </location>
    <ligand>
        <name>Zn(2+)</name>
        <dbReference type="ChEBI" id="CHEBI:29105"/>
    </ligand>
</feature>
<feature type="binding site" evidence="7">
    <location>
        <position position="99"/>
    </location>
    <ligand>
        <name>Zn(2+)</name>
        <dbReference type="ChEBI" id="CHEBI:29105"/>
    </ligand>
</feature>
<dbReference type="AlphaFoldDB" id="A0A1H3XI20"/>
<gene>
    <name evidence="8" type="primary">fur</name>
    <name evidence="9" type="ORF">SAMN04488051_101255</name>
</gene>
<comment type="cofactor">
    <cofactor evidence="7">
        <name>Zn(2+)</name>
        <dbReference type="ChEBI" id="CHEBI:29105"/>
    </cofactor>
    <text evidence="7">Binds 1 zinc ion per subunit.</text>
</comment>
<keyword evidence="2 8" id="KW-0678">Repressor</keyword>
<dbReference type="GO" id="GO:0000976">
    <property type="term" value="F:transcription cis-regulatory region binding"/>
    <property type="evidence" value="ECO:0007669"/>
    <property type="project" value="TreeGrafter"/>
</dbReference>
<comment type="similarity">
    <text evidence="1 8">Belongs to the Fur family.</text>
</comment>